<evidence type="ECO:0000313" key="2">
    <source>
        <dbReference type="Proteomes" id="UP001226091"/>
    </source>
</evidence>
<accession>A0ACD4R986</accession>
<dbReference type="Proteomes" id="UP001226091">
    <property type="component" value="Chromosome"/>
</dbReference>
<proteinExistence type="predicted"/>
<dbReference type="EMBL" id="CP126116">
    <property type="protein sequence ID" value="WHZ57045.1"/>
    <property type="molecule type" value="Genomic_DNA"/>
</dbReference>
<reference evidence="2" key="1">
    <citation type="journal article" date="2025" name="Aquaculture">
        <title>Assessment of the bioflocculant production and safety properties of Metabacillus hrfriensis sp. nov. based on phenotypic and whole-genome sequencing analysis.</title>
        <authorList>
            <person name="Zhang R."/>
            <person name="Zhao Z."/>
            <person name="Luo L."/>
            <person name="Wang S."/>
            <person name="Guo K."/>
            <person name="Xu W."/>
        </authorList>
    </citation>
    <scope>NUCLEOTIDE SEQUENCE [LARGE SCALE GENOMIC DNA]</scope>
    <source>
        <strain evidence="2">CT-WN-B3</strain>
    </source>
</reference>
<protein>
    <submittedName>
        <fullName evidence="1">S8 family serine peptidase</fullName>
    </submittedName>
</protein>
<gene>
    <name evidence="1" type="ORF">QLQ22_20655</name>
</gene>
<keyword evidence="2" id="KW-1185">Reference proteome</keyword>
<organism evidence="1 2">
    <name type="scientific">Metabacillus hrfriensis</name>
    <dbReference type="NCBI Taxonomy" id="3048891"/>
    <lineage>
        <taxon>Bacteria</taxon>
        <taxon>Bacillati</taxon>
        <taxon>Bacillota</taxon>
        <taxon>Bacilli</taxon>
        <taxon>Bacillales</taxon>
        <taxon>Bacillaceae</taxon>
        <taxon>Metabacillus</taxon>
    </lineage>
</organism>
<name>A0ACD4R986_9BACI</name>
<sequence>MKNNKGKKLITGTLAMGLLLSASIPYNTLAENPIKTAKISNVEKVLSNLSEEQRRALEQLDVGPGFTIDPKINTTSPELVQVIVEFNQAPAKVDLQKEALKGKKISLTSAKEKVEASHKEFKAYVNSIKSKKKQALFETAEVEIKQEYKNAFNGVSMTLPGIAVEELLHSGTVKRIWSNAEVQLELPPEAKGISPKMADSIPQIGVDRLHDENIKGAGIKVGVLDTGIDYTHPDLAGAYKGYKAQTGQNPAAVNPASVKGWDFVADDADPMETTYNDWKETSDPEINPSTGSSYYTSHGTHVSGTVAAQQKNNVDYAVKGVAPEVDLYGYRVLGPYGSGYTEDVLAGIDKAVSDEMDVINLSLGASVNDPLYPTSVAINNAMLSGVVSVVSAGNAGPNEKTVGSPGTSAFGISVGASDAVISIPSFTAAVNDIRFESMKLLGKNFADQLNELEGQTLPFIYAGLGNPADFNGKDLNGKVALIERGVLTFDAKVQNAKNAGAAAVIIYNNADGDIPTYIGENTKYVPTFQLSKADGEKIKGLTESSITFNELKEVKTEGDSLADFSSRGPVNGNYDIKPDIVAPGVSIFSTYPEYMNHPEDGNDYTAAYTRMQGTSMAAPHITGVAALVLQQNPDLDPFEVKTAIMNTADDLKQNYSVFEVGAGRVDAYNAVHSKVSVKVLDTTENIENGEYVDIPEVTGSIGYGSRYTKEGAAVKDSRTLQIVNKTGKAQTYRTDVEYHQARKGVQDAIENKIQVAVPDTLKVGAEKTKDIQAKITVPENAEIGRYEGYIHLVNEQNPEEKFQVPFAIRVTDKGIDYTELLQPSVTNDTQFHQYASPGSPMIFKLKSPLKQFDLVLKDAKTGEPLGITGSFDGTNAVPDREYFIRLAFRGIFFPFTGNEDQPISEAPVRVPAGEYSLEMIGHDEDGKTYSVANVAVVDNTPPKVDLDVEPGVVEIDDSMLTEEDGYRGLWVHGSITDSTVDLLASKGYDYTQKSNTAAYYENNGPFIGGFLKLEDNGDTKFGVLPEEYETKPYQLRIFPWDIATAANVFASPNYVFMKEGTEHATNRYNKQSVKIGSEITMTLDLNNVKRFMSGEFEIDNTYSDIFKFQSVKVNRAFDALAKQKGVKVDLHEAEVTEKSVKVGASLSKEGFKGFDGDLPFLDVTFKIIDDTFYSSLALFNVTKLSYIKAGQTEPTILPAYSLERFNFISKHSQVTGSISPEAFLTSGGYLENKNDYSKMGFRVYAKAADGSTYPGTIDERGQFKIPGIPVSKDFHTVYIEANGHTITATKVMLSKPVDGKLYGISQRINPNTNLAGDINRDEMIDIRDLEIAVNHYGKTNPSNPNLDIDQDGIVGETDVRFIEKNFLAIGALAPEKAKPKEKIGKNGLAEFLKKIGLAPKNS</sequence>
<evidence type="ECO:0000313" key="1">
    <source>
        <dbReference type="EMBL" id="WHZ57045.1"/>
    </source>
</evidence>